<evidence type="ECO:0000256" key="2">
    <source>
        <dbReference type="ARBA" id="ARBA00010157"/>
    </source>
</evidence>
<sequence length="714" mass="74549">MSRPHRWADRLLKLPGGRKGKWLTLITWLIIVVASVPLAGQLSEIEKDELTIELPRGAESTDVAGLADRFADGKISLGIVVYVRDSGLTAEDKAKVASDIKEFASFAAGEVGPARPSDDGKALTAFVPLDKEDSTALADNAEKVRDRATADRPDGLEAKLTGPAGNSLDAADARESTGRALTLITVLVVAALLLITYRSAILWLLPLLTVGVAFLTTQAVSYLLAKGFGLTVGGGNEIVVTALLFGVGTDYAMLLLARYREELRVHEDRHEAMQTAVRRAVPAIAASAATVSIGLLCLTQADVGFNYTLGPAGAIAIICGLAAMTTLFPAVLVILGRWVFWPNVPRAGVAVKNANHRLWDRVGGRISRRPRLVWIGSALVLTVLALGSLGLKTGLDDEHLIVGKPGSIAGQELLADHYPAGQSRPAEVISKAGAAPAVAAALKGIDGVAEVAAPEKSTDGTLASTRAVLKDSPDSAAAARTVDRIRTAVHAVPGADAQVGGPTAMAQEKTEAQAHDRKVVIPLVLAVVFLILVVLLRALVAPLLLMATVVLSYFAALGISWQLFQHVLGFPAVDIQVMLIGFLFLVALGVDYNIFLIHRIREEVGHRGHRAGVLSGLTSTGGVITSAGAVLAATFAALTTAPQVAFIEIGIVVAIGVLIDTFLVRSVLVPALALDVGRTFWWPGRPVGTDTAPLAAGEQPTPAAVPAGSRGGGV</sequence>
<feature type="transmembrane region" description="Helical" evidence="8">
    <location>
        <begin position="519"/>
        <end position="536"/>
    </location>
</feature>
<dbReference type="PANTHER" id="PTHR33406">
    <property type="entry name" value="MEMBRANE PROTEIN MJ1562-RELATED"/>
    <property type="match status" value="1"/>
</dbReference>
<evidence type="ECO:0000256" key="7">
    <source>
        <dbReference type="SAM" id="MobiDB-lite"/>
    </source>
</evidence>
<feature type="region of interest" description="Disordered" evidence="7">
    <location>
        <begin position="691"/>
        <end position="714"/>
    </location>
</feature>
<dbReference type="Proteomes" id="UP001589710">
    <property type="component" value="Unassembled WGS sequence"/>
</dbReference>
<keyword evidence="5 8" id="KW-1133">Transmembrane helix</keyword>
<keyword evidence="4 8" id="KW-0812">Transmembrane</keyword>
<feature type="compositionally biased region" description="Basic and acidic residues" evidence="7">
    <location>
        <begin position="138"/>
        <end position="157"/>
    </location>
</feature>
<evidence type="ECO:0000256" key="3">
    <source>
        <dbReference type="ARBA" id="ARBA00022475"/>
    </source>
</evidence>
<organism evidence="10 11">
    <name type="scientific">Streptomyces yanii</name>
    <dbReference type="NCBI Taxonomy" id="78510"/>
    <lineage>
        <taxon>Bacteria</taxon>
        <taxon>Bacillati</taxon>
        <taxon>Actinomycetota</taxon>
        <taxon>Actinomycetes</taxon>
        <taxon>Kitasatosporales</taxon>
        <taxon>Streptomycetaceae</taxon>
        <taxon>Streptomyces</taxon>
    </lineage>
</organism>
<feature type="region of interest" description="Disordered" evidence="7">
    <location>
        <begin position="138"/>
        <end position="163"/>
    </location>
</feature>
<comment type="similarity">
    <text evidence="2">Belongs to the resistance-nodulation-cell division (RND) (TC 2.A.6) family. MmpL subfamily.</text>
</comment>
<feature type="transmembrane region" description="Helical" evidence="8">
    <location>
        <begin position="21"/>
        <end position="40"/>
    </location>
</feature>
<feature type="transmembrane region" description="Helical" evidence="8">
    <location>
        <begin position="644"/>
        <end position="664"/>
    </location>
</feature>
<feature type="transmembrane region" description="Helical" evidence="8">
    <location>
        <begin position="543"/>
        <end position="563"/>
    </location>
</feature>
<dbReference type="PANTHER" id="PTHR33406:SF6">
    <property type="entry name" value="MEMBRANE PROTEIN YDGH-RELATED"/>
    <property type="match status" value="1"/>
</dbReference>
<keyword evidence="11" id="KW-1185">Reference proteome</keyword>
<dbReference type="InterPro" id="IPR004869">
    <property type="entry name" value="MMPL_dom"/>
</dbReference>
<accession>A0ABV5RIV4</accession>
<evidence type="ECO:0000313" key="11">
    <source>
        <dbReference type="Proteomes" id="UP001589710"/>
    </source>
</evidence>
<evidence type="ECO:0000256" key="5">
    <source>
        <dbReference type="ARBA" id="ARBA00022989"/>
    </source>
</evidence>
<proteinExistence type="inferred from homology"/>
<feature type="transmembrane region" description="Helical" evidence="8">
    <location>
        <begin position="313"/>
        <end position="336"/>
    </location>
</feature>
<feature type="transmembrane region" description="Helical" evidence="8">
    <location>
        <begin position="372"/>
        <end position="391"/>
    </location>
</feature>
<evidence type="ECO:0000259" key="9">
    <source>
        <dbReference type="PROSITE" id="PS50156"/>
    </source>
</evidence>
<reference evidence="10 11" key="1">
    <citation type="submission" date="2024-09" db="EMBL/GenBank/DDBJ databases">
        <authorList>
            <person name="Sun Q."/>
            <person name="Mori K."/>
        </authorList>
    </citation>
    <scope>NUCLEOTIDE SEQUENCE [LARGE SCALE GENOMIC DNA]</scope>
    <source>
        <strain evidence="10 11">JCM 3331</strain>
    </source>
</reference>
<dbReference type="RefSeq" id="WP_345514204.1">
    <property type="nucleotide sequence ID" value="NZ_BAAAXD010000027.1"/>
</dbReference>
<evidence type="ECO:0000256" key="6">
    <source>
        <dbReference type="ARBA" id="ARBA00023136"/>
    </source>
</evidence>
<comment type="subcellular location">
    <subcellularLocation>
        <location evidence="1">Cell membrane</location>
        <topology evidence="1">Multi-pass membrane protein</topology>
    </subcellularLocation>
</comment>
<keyword evidence="6 8" id="KW-0472">Membrane</keyword>
<feature type="transmembrane region" description="Helical" evidence="8">
    <location>
        <begin position="202"/>
        <end position="225"/>
    </location>
</feature>
<dbReference type="Gene3D" id="1.20.1640.10">
    <property type="entry name" value="Multidrug efflux transporter AcrB transmembrane domain"/>
    <property type="match status" value="2"/>
</dbReference>
<feature type="transmembrane region" description="Helical" evidence="8">
    <location>
        <begin position="617"/>
        <end position="638"/>
    </location>
</feature>
<dbReference type="PROSITE" id="PS50156">
    <property type="entry name" value="SSD"/>
    <property type="match status" value="1"/>
</dbReference>
<feature type="transmembrane region" description="Helical" evidence="8">
    <location>
        <begin position="280"/>
        <end position="301"/>
    </location>
</feature>
<dbReference type="InterPro" id="IPR050545">
    <property type="entry name" value="Mycobact_MmpL"/>
</dbReference>
<evidence type="ECO:0000256" key="8">
    <source>
        <dbReference type="SAM" id="Phobius"/>
    </source>
</evidence>
<feature type="domain" description="SSD" evidence="9">
    <location>
        <begin position="202"/>
        <end position="334"/>
    </location>
</feature>
<feature type="transmembrane region" description="Helical" evidence="8">
    <location>
        <begin position="177"/>
        <end position="195"/>
    </location>
</feature>
<evidence type="ECO:0000256" key="1">
    <source>
        <dbReference type="ARBA" id="ARBA00004651"/>
    </source>
</evidence>
<name>A0ABV5RIV4_9ACTN</name>
<comment type="caution">
    <text evidence="10">The sequence shown here is derived from an EMBL/GenBank/DDBJ whole genome shotgun (WGS) entry which is preliminary data.</text>
</comment>
<dbReference type="SUPFAM" id="SSF82866">
    <property type="entry name" value="Multidrug efflux transporter AcrB transmembrane domain"/>
    <property type="match status" value="2"/>
</dbReference>
<evidence type="ECO:0000256" key="4">
    <source>
        <dbReference type="ARBA" id="ARBA00022692"/>
    </source>
</evidence>
<dbReference type="InterPro" id="IPR000731">
    <property type="entry name" value="SSD"/>
</dbReference>
<evidence type="ECO:0000313" key="10">
    <source>
        <dbReference type="EMBL" id="MFB9577795.1"/>
    </source>
</evidence>
<feature type="transmembrane region" description="Helical" evidence="8">
    <location>
        <begin position="575"/>
        <end position="596"/>
    </location>
</feature>
<protein>
    <submittedName>
        <fullName evidence="10">MMPL family transporter</fullName>
    </submittedName>
</protein>
<dbReference type="EMBL" id="JBHMCG010000156">
    <property type="protein sequence ID" value="MFB9577795.1"/>
    <property type="molecule type" value="Genomic_DNA"/>
</dbReference>
<keyword evidence="3" id="KW-1003">Cell membrane</keyword>
<dbReference type="Pfam" id="PF03176">
    <property type="entry name" value="MMPL"/>
    <property type="match status" value="2"/>
</dbReference>
<gene>
    <name evidence="10" type="ORF">ACFFTL_37350</name>
</gene>
<feature type="transmembrane region" description="Helical" evidence="8">
    <location>
        <begin position="237"/>
        <end position="259"/>
    </location>
</feature>